<name>A0A9D9HQ41_9SPIR</name>
<comment type="caution">
    <text evidence="1">The sequence shown here is derived from an EMBL/GenBank/DDBJ whole genome shotgun (WGS) entry which is preliminary data.</text>
</comment>
<protein>
    <submittedName>
        <fullName evidence="1">Uncharacterized protein</fullName>
    </submittedName>
</protein>
<evidence type="ECO:0000313" key="1">
    <source>
        <dbReference type="EMBL" id="MBO8458249.1"/>
    </source>
</evidence>
<dbReference type="AlphaFoldDB" id="A0A9D9HQ41"/>
<organism evidence="1 2">
    <name type="scientific">Candidatus Gallitreponema excrementavium</name>
    <dbReference type="NCBI Taxonomy" id="2840840"/>
    <lineage>
        <taxon>Bacteria</taxon>
        <taxon>Pseudomonadati</taxon>
        <taxon>Spirochaetota</taxon>
        <taxon>Spirochaetia</taxon>
        <taxon>Spirochaetales</taxon>
        <taxon>Candidatus Gallitreponema</taxon>
    </lineage>
</organism>
<reference evidence="1" key="1">
    <citation type="submission" date="2020-10" db="EMBL/GenBank/DDBJ databases">
        <authorList>
            <person name="Gilroy R."/>
        </authorList>
    </citation>
    <scope>NUCLEOTIDE SEQUENCE</scope>
    <source>
        <strain evidence="1">10532</strain>
    </source>
</reference>
<accession>A0A9D9HQ41</accession>
<reference evidence="1" key="2">
    <citation type="journal article" date="2021" name="PeerJ">
        <title>Extensive microbial diversity within the chicken gut microbiome revealed by metagenomics and culture.</title>
        <authorList>
            <person name="Gilroy R."/>
            <person name="Ravi A."/>
            <person name="Getino M."/>
            <person name="Pursley I."/>
            <person name="Horton D.L."/>
            <person name="Alikhan N.F."/>
            <person name="Baker D."/>
            <person name="Gharbi K."/>
            <person name="Hall N."/>
            <person name="Watson M."/>
            <person name="Adriaenssens E.M."/>
            <person name="Foster-Nyarko E."/>
            <person name="Jarju S."/>
            <person name="Secka A."/>
            <person name="Antonio M."/>
            <person name="Oren A."/>
            <person name="Chaudhuri R.R."/>
            <person name="La Ragione R."/>
            <person name="Hildebrand F."/>
            <person name="Pallen M.J."/>
        </authorList>
    </citation>
    <scope>NUCLEOTIDE SEQUENCE</scope>
    <source>
        <strain evidence="1">10532</strain>
    </source>
</reference>
<sequence length="114" mass="13278">MDGEDSIKKTQTADISFKINEEVLTVKINTEIKKLWFGNFKEEQEYVDFKSISNLEEFVKLNEIKFNGFNDVSLSELKTSVPVKLSYNFCDVISNLRQLLYKNTNIKEIKVLTD</sequence>
<evidence type="ECO:0000313" key="2">
    <source>
        <dbReference type="Proteomes" id="UP000823638"/>
    </source>
</evidence>
<dbReference type="Proteomes" id="UP000823638">
    <property type="component" value="Unassembled WGS sequence"/>
</dbReference>
<dbReference type="EMBL" id="JADIMM010000098">
    <property type="protein sequence ID" value="MBO8458249.1"/>
    <property type="molecule type" value="Genomic_DNA"/>
</dbReference>
<proteinExistence type="predicted"/>
<gene>
    <name evidence="1" type="ORF">IAA81_08510</name>
</gene>